<dbReference type="InterPro" id="IPR040026">
    <property type="entry name" value="FliD"/>
</dbReference>
<keyword evidence="9" id="KW-1185">Reference proteome</keyword>
<keyword evidence="8" id="KW-0969">Cilium</keyword>
<reference evidence="8 9" key="1">
    <citation type="submission" date="2018-07" db="EMBL/GenBank/DDBJ databases">
        <title>High-quality-draft genome sequence of Gaiella occulta.</title>
        <authorList>
            <person name="Severino R."/>
            <person name="Froufe H.J.C."/>
            <person name="Rainey F.A."/>
            <person name="Barroso C."/>
            <person name="Albuquerque L."/>
            <person name="Lobo-Da-Cunha A."/>
            <person name="Da Costa M.S."/>
            <person name="Egas C."/>
        </authorList>
    </citation>
    <scope>NUCLEOTIDE SEQUENCE [LARGE SCALE GENOMIC DNA]</scope>
    <source>
        <strain evidence="8 9">F2-233</strain>
    </source>
</reference>
<dbReference type="AlphaFoldDB" id="A0A7M2Z1L6"/>
<evidence type="ECO:0000256" key="1">
    <source>
        <dbReference type="ARBA" id="ARBA00009764"/>
    </source>
</evidence>
<dbReference type="GO" id="GO:0009421">
    <property type="term" value="C:bacterial-type flagellum filament cap"/>
    <property type="evidence" value="ECO:0007669"/>
    <property type="project" value="InterPro"/>
</dbReference>
<accession>A0A7M2Z1L6</accession>
<keyword evidence="8" id="KW-0282">Flagellum</keyword>
<dbReference type="GO" id="GO:0009424">
    <property type="term" value="C:bacterial-type flagellum hook"/>
    <property type="evidence" value="ECO:0007669"/>
    <property type="project" value="UniProtKB-UniRule"/>
</dbReference>
<dbReference type="Pfam" id="PF07196">
    <property type="entry name" value="Flagellin_IN"/>
    <property type="match status" value="1"/>
</dbReference>
<feature type="domain" description="Flagellar hook-associated protein 2 C-terminal" evidence="7">
    <location>
        <begin position="203"/>
        <end position="445"/>
    </location>
</feature>
<reference evidence="9" key="2">
    <citation type="journal article" date="2019" name="MicrobiologyOpen">
        <title>High-quality draft genome sequence of Gaiella occulta isolated from a 150 meter deep mineral water borehole and comparison with the genome sequences of other deep-branching lineages of the phylum Actinobacteria.</title>
        <authorList>
            <person name="Severino R."/>
            <person name="Froufe H.J.C."/>
            <person name="Barroso C."/>
            <person name="Albuquerque L."/>
            <person name="Lobo-da-Cunha A."/>
            <person name="da Costa M.S."/>
            <person name="Egas C."/>
        </authorList>
    </citation>
    <scope>NUCLEOTIDE SEQUENCE [LARGE SCALE GENOMIC DNA]</scope>
    <source>
        <strain evidence="9">F2-233</strain>
    </source>
</reference>
<dbReference type="GO" id="GO:0007155">
    <property type="term" value="P:cell adhesion"/>
    <property type="evidence" value="ECO:0007669"/>
    <property type="project" value="InterPro"/>
</dbReference>
<evidence type="ECO:0000256" key="5">
    <source>
        <dbReference type="RuleBase" id="RU362066"/>
    </source>
</evidence>
<evidence type="ECO:0000256" key="3">
    <source>
        <dbReference type="ARBA" id="ARBA00023054"/>
    </source>
</evidence>
<evidence type="ECO:0000313" key="9">
    <source>
        <dbReference type="Proteomes" id="UP000254134"/>
    </source>
</evidence>
<dbReference type="PANTHER" id="PTHR30288:SF0">
    <property type="entry name" value="FLAGELLAR HOOK-ASSOCIATED PROTEIN 2"/>
    <property type="match status" value="1"/>
</dbReference>
<dbReference type="PANTHER" id="PTHR30288">
    <property type="entry name" value="FLAGELLAR CAP/ASSEMBLY PROTEIN FLID"/>
    <property type="match status" value="1"/>
</dbReference>
<comment type="subunit">
    <text evidence="2 5">Homopentamer.</text>
</comment>
<dbReference type="InterPro" id="IPR010809">
    <property type="entry name" value="FliD_C"/>
</dbReference>
<dbReference type="Pfam" id="PF02465">
    <property type="entry name" value="FliD_N"/>
    <property type="match status" value="1"/>
</dbReference>
<comment type="subcellular location">
    <subcellularLocation>
        <location evidence="5">Secreted</location>
    </subcellularLocation>
    <subcellularLocation>
        <location evidence="5">Bacterial flagellum</location>
    </subcellularLocation>
</comment>
<dbReference type="RefSeq" id="WP_114794875.1">
    <property type="nucleotide sequence ID" value="NZ_QQZY01000001.1"/>
</dbReference>
<dbReference type="GO" id="GO:0005576">
    <property type="term" value="C:extracellular region"/>
    <property type="evidence" value="ECO:0007669"/>
    <property type="project" value="UniProtKB-SubCell"/>
</dbReference>
<dbReference type="OrthoDB" id="5241527at2"/>
<protein>
    <recommendedName>
        <fullName evidence="5">Flagellar hook-associated protein 2</fullName>
        <shortName evidence="5">HAP2</shortName>
    </recommendedName>
    <alternativeName>
        <fullName evidence="5">Flagellar cap protein</fullName>
    </alternativeName>
</protein>
<keyword evidence="8" id="KW-0966">Cell projection</keyword>
<comment type="caution">
    <text evidence="8">The sequence shown here is derived from an EMBL/GenBank/DDBJ whole genome shotgun (WGS) entry which is preliminary data.</text>
</comment>
<comment type="similarity">
    <text evidence="1 5">Belongs to the FliD family.</text>
</comment>
<comment type="function">
    <text evidence="5">Required for morphogenesis and for the elongation of the flagellar filament by facilitating polymerization of the flagellin monomers at the tip of growing filament. Forms a capping structure, which prevents flagellin subunits (transported through the central channel of the flagellum) from leaking out without polymerization at the distal end.</text>
</comment>
<dbReference type="Proteomes" id="UP000254134">
    <property type="component" value="Unassembled WGS sequence"/>
</dbReference>
<evidence type="ECO:0000256" key="2">
    <source>
        <dbReference type="ARBA" id="ARBA00011255"/>
    </source>
</evidence>
<evidence type="ECO:0000259" key="6">
    <source>
        <dbReference type="Pfam" id="PF02465"/>
    </source>
</evidence>
<organism evidence="8 9">
    <name type="scientific">Gaiella occulta</name>
    <dbReference type="NCBI Taxonomy" id="1002870"/>
    <lineage>
        <taxon>Bacteria</taxon>
        <taxon>Bacillati</taxon>
        <taxon>Actinomycetota</taxon>
        <taxon>Thermoleophilia</taxon>
        <taxon>Gaiellales</taxon>
        <taxon>Gaiellaceae</taxon>
        <taxon>Gaiella</taxon>
    </lineage>
</organism>
<keyword evidence="3" id="KW-0175">Coiled coil</keyword>
<evidence type="ECO:0000259" key="7">
    <source>
        <dbReference type="Pfam" id="PF07195"/>
    </source>
</evidence>
<dbReference type="InterPro" id="IPR003481">
    <property type="entry name" value="FliD_N"/>
</dbReference>
<dbReference type="EMBL" id="QQZY01000001">
    <property type="protein sequence ID" value="RDI76009.1"/>
    <property type="molecule type" value="Genomic_DNA"/>
</dbReference>
<sequence>MSIVNFGGLFSGIDTNSIIQQLLVIERQPQALVKQRQELAKTREAAIRDVNTRLLNLKTAAKALGEASLFAKVATVTSSDATTVSASAAGTPVAGAYAVTATQLARNEIKTQGSAITQAASADTLSFSLDGGPAKTVAIAAADSLATIADKINKAAIGVNAAVVDGKLRIDAAATIAVSDGNTTNGYDLAADLGFTTTQTHLDSSFTVNGTSYTRPTNTIADVVPGVSFTLLKLASATLTVSQPAVDSAKVKEKVQAFVDQYNSTFSFVRDKVNEAKVVPAKTTADQLKGALRSDMGLGWILRDLRQALAGAVSGLAAATDEFAEIGISTGKSTGVLTASANSGTLVLDTTKLEQALKDNPQAVQDLFQRVGASSAEHGLVRRLTDIIDPLTQAGGVLAARIDGYVADATRLDSRLADLERQVLLREKRWRAQFSAMERLIGGYQKSSSLFG</sequence>
<name>A0A7M2Z1L6_9ACTN</name>
<dbReference type="InterPro" id="IPR010810">
    <property type="entry name" value="Flagellin_hook_IN_motif"/>
</dbReference>
<evidence type="ECO:0000313" key="8">
    <source>
        <dbReference type="EMBL" id="RDI76009.1"/>
    </source>
</evidence>
<dbReference type="GO" id="GO:0071973">
    <property type="term" value="P:bacterial-type flagellum-dependent cell motility"/>
    <property type="evidence" value="ECO:0007669"/>
    <property type="project" value="TreeGrafter"/>
</dbReference>
<keyword evidence="4 5" id="KW-0975">Bacterial flagellum</keyword>
<keyword evidence="5" id="KW-0964">Secreted</keyword>
<proteinExistence type="inferred from homology"/>
<feature type="domain" description="Flagellar hook-associated protein 2 N-terminal" evidence="6">
    <location>
        <begin position="11"/>
        <end position="107"/>
    </location>
</feature>
<gene>
    <name evidence="8" type="ORF">Gocc_0428</name>
</gene>
<evidence type="ECO:0000256" key="4">
    <source>
        <dbReference type="ARBA" id="ARBA00023143"/>
    </source>
</evidence>
<dbReference type="Pfam" id="PF07195">
    <property type="entry name" value="FliD_C"/>
    <property type="match status" value="1"/>
</dbReference>